<proteinExistence type="predicted"/>
<comment type="caution">
    <text evidence="2">The sequence shown here is derived from an EMBL/GenBank/DDBJ whole genome shotgun (WGS) entry which is preliminary data.</text>
</comment>
<feature type="signal peptide" evidence="1">
    <location>
        <begin position="1"/>
        <end position="22"/>
    </location>
</feature>
<gene>
    <name evidence="2" type="ORF">DPV69_17390</name>
</gene>
<keyword evidence="3" id="KW-1185">Reference proteome</keyword>
<organism evidence="2 3">
    <name type="scientific">Pedobacter chitinilyticus</name>
    <dbReference type="NCBI Taxonomy" id="2233776"/>
    <lineage>
        <taxon>Bacteria</taxon>
        <taxon>Pseudomonadati</taxon>
        <taxon>Bacteroidota</taxon>
        <taxon>Sphingobacteriia</taxon>
        <taxon>Sphingobacteriales</taxon>
        <taxon>Sphingobacteriaceae</taxon>
        <taxon>Pedobacter</taxon>
    </lineage>
</organism>
<dbReference type="Proteomes" id="UP000284120">
    <property type="component" value="Unassembled WGS sequence"/>
</dbReference>
<evidence type="ECO:0008006" key="4">
    <source>
        <dbReference type="Google" id="ProtNLM"/>
    </source>
</evidence>
<name>A0A443YMH2_9SPHI</name>
<feature type="chain" id="PRO_5019330807" description="Secreted protein" evidence="1">
    <location>
        <begin position="23"/>
        <end position="152"/>
    </location>
</feature>
<evidence type="ECO:0000256" key="1">
    <source>
        <dbReference type="SAM" id="SignalP"/>
    </source>
</evidence>
<dbReference type="AlphaFoldDB" id="A0A443YMH2"/>
<keyword evidence="1" id="KW-0732">Signal</keyword>
<protein>
    <recommendedName>
        <fullName evidence="4">Secreted protein</fullName>
    </recommendedName>
</protein>
<dbReference type="EMBL" id="SAYW01000006">
    <property type="protein sequence ID" value="RWU04936.1"/>
    <property type="molecule type" value="Genomic_DNA"/>
</dbReference>
<evidence type="ECO:0000313" key="3">
    <source>
        <dbReference type="Proteomes" id="UP000284120"/>
    </source>
</evidence>
<reference evidence="2 3" key="1">
    <citation type="submission" date="2018-06" db="EMBL/GenBank/DDBJ databases">
        <title>Pedobacter endophyticus sp. nov., an endophytic bacterium isolated from a leaf of Triticum aestivum.</title>
        <authorList>
            <person name="Zhang L."/>
        </authorList>
    </citation>
    <scope>NUCLEOTIDE SEQUENCE [LARGE SCALE GENOMIC DNA]</scope>
    <source>
        <strain evidence="2 3">CM134L-2</strain>
    </source>
</reference>
<dbReference type="RefSeq" id="WP_113648687.1">
    <property type="nucleotide sequence ID" value="NZ_QMHN01000006.1"/>
</dbReference>
<sequence length="152" mass="17851">MKKYILSLFVILSAIQTTVALQENPALFVIDLLKSRSRLKMENGEYGEWRKWEKLDNTMGIYQALNGDGKDVIKFVNMKKKVLFKTYKYSKVDIEDKDEIQSMIYEGTDNYNEPVKVVVSYYPSSASLRTAKWLKVTEISKNYEREYEAKYL</sequence>
<accession>A0A443YMH2</accession>
<evidence type="ECO:0000313" key="2">
    <source>
        <dbReference type="EMBL" id="RWU04936.1"/>
    </source>
</evidence>